<protein>
    <submittedName>
        <fullName evidence="2">Uncharacterized protein</fullName>
    </submittedName>
</protein>
<proteinExistence type="predicted"/>
<evidence type="ECO:0000313" key="2">
    <source>
        <dbReference type="EMBL" id="VAW04708.1"/>
    </source>
</evidence>
<dbReference type="EMBL" id="UOEI01000404">
    <property type="protein sequence ID" value="VAW04708.1"/>
    <property type="molecule type" value="Genomic_DNA"/>
</dbReference>
<accession>A0A3B0SH88</accession>
<gene>
    <name evidence="2" type="ORF">MNBD_ACTINO01-2251</name>
</gene>
<keyword evidence="1" id="KW-1133">Transmembrane helix</keyword>
<evidence type="ECO:0000256" key="1">
    <source>
        <dbReference type="SAM" id="Phobius"/>
    </source>
</evidence>
<sequence>MRKIVTISMVLAGLGLMVVSYVFLATPSCNTSVACSNPVVPFASALFVLGILIAFSSGIFYSVYKGKS</sequence>
<keyword evidence="1" id="KW-0472">Membrane</keyword>
<keyword evidence="1" id="KW-0812">Transmembrane</keyword>
<organism evidence="2">
    <name type="scientific">hydrothermal vent metagenome</name>
    <dbReference type="NCBI Taxonomy" id="652676"/>
    <lineage>
        <taxon>unclassified sequences</taxon>
        <taxon>metagenomes</taxon>
        <taxon>ecological metagenomes</taxon>
    </lineage>
</organism>
<dbReference type="AlphaFoldDB" id="A0A3B0SH88"/>
<dbReference type="PROSITE" id="PS51257">
    <property type="entry name" value="PROKAR_LIPOPROTEIN"/>
    <property type="match status" value="1"/>
</dbReference>
<feature type="transmembrane region" description="Helical" evidence="1">
    <location>
        <begin position="40"/>
        <end position="64"/>
    </location>
</feature>
<name>A0A3B0SH88_9ZZZZ</name>
<reference evidence="2" key="1">
    <citation type="submission" date="2018-06" db="EMBL/GenBank/DDBJ databases">
        <authorList>
            <person name="Zhirakovskaya E."/>
        </authorList>
    </citation>
    <scope>NUCLEOTIDE SEQUENCE</scope>
</reference>